<dbReference type="InterPro" id="IPR058579">
    <property type="entry name" value="IspG_C"/>
</dbReference>
<dbReference type="PANTHER" id="PTHR30454:SF0">
    <property type="entry name" value="4-HYDROXY-3-METHYLBUT-2-EN-1-YL DIPHOSPHATE SYNTHASE (FERREDOXIN), CHLOROPLASTIC"/>
    <property type="match status" value="1"/>
</dbReference>
<dbReference type="InterPro" id="IPR004588">
    <property type="entry name" value="IspG_bac-typ"/>
</dbReference>
<comment type="cofactor">
    <cofactor evidence="7">
        <name>[4Fe-4S] cluster</name>
        <dbReference type="ChEBI" id="CHEBI:49883"/>
    </cofactor>
    <text evidence="7">Binds 1 [4Fe-4S] cluster.</text>
</comment>
<dbReference type="GO" id="GO:0141197">
    <property type="term" value="F:4-hydroxy-3-methylbut-2-enyl-diphosphate synthase activity (flavodoxin)"/>
    <property type="evidence" value="ECO:0007669"/>
    <property type="project" value="UniProtKB-EC"/>
</dbReference>
<dbReference type="InterPro" id="IPR058578">
    <property type="entry name" value="IspG_TIM"/>
</dbReference>
<dbReference type="PIRSF" id="PIRSF037336">
    <property type="entry name" value="IspG_like"/>
    <property type="match status" value="1"/>
</dbReference>
<name>A0A2P8CHM6_9BACT</name>
<feature type="binding site" evidence="7">
    <location>
        <position position="566"/>
    </location>
    <ligand>
        <name>[4Fe-4S] cluster</name>
        <dbReference type="ChEBI" id="CHEBI:49883"/>
    </ligand>
</feature>
<evidence type="ECO:0000313" key="10">
    <source>
        <dbReference type="EMBL" id="GET20652.1"/>
    </source>
</evidence>
<dbReference type="UniPathway" id="UPA00056">
    <property type="reaction ID" value="UER00096"/>
</dbReference>
<keyword evidence="13" id="KW-1185">Reference proteome</keyword>
<dbReference type="InterPro" id="IPR045854">
    <property type="entry name" value="NO2/SO3_Rdtase_4Fe4S_sf"/>
</dbReference>
<dbReference type="InterPro" id="IPR011005">
    <property type="entry name" value="Dihydropteroate_synth-like_sf"/>
</dbReference>
<evidence type="ECO:0000256" key="5">
    <source>
        <dbReference type="ARBA" id="ARBA00023014"/>
    </source>
</evidence>
<evidence type="ECO:0000256" key="7">
    <source>
        <dbReference type="HAMAP-Rule" id="MF_00159"/>
    </source>
</evidence>
<comment type="similarity">
    <text evidence="7">Belongs to the IspG family.</text>
</comment>
<comment type="pathway">
    <text evidence="7">Isoprenoid biosynthesis; isopentenyl diphosphate biosynthesis via DXP pathway; isopentenyl diphosphate from 1-deoxy-D-xylulose 5-phosphate: step 5/6.</text>
</comment>
<dbReference type="EC" id="1.17.7.3" evidence="7"/>
<evidence type="ECO:0000259" key="8">
    <source>
        <dbReference type="Pfam" id="PF04551"/>
    </source>
</evidence>
<dbReference type="AlphaFoldDB" id="A0A2P8CHM6"/>
<dbReference type="Proteomes" id="UP000240621">
    <property type="component" value="Unassembled WGS sequence"/>
</dbReference>
<dbReference type="EMBL" id="BLAU01000001">
    <property type="protein sequence ID" value="GET20652.1"/>
    <property type="molecule type" value="Genomic_DNA"/>
</dbReference>
<evidence type="ECO:0000313" key="12">
    <source>
        <dbReference type="Proteomes" id="UP000240621"/>
    </source>
</evidence>
<comment type="catalytic activity">
    <reaction evidence="7">
        <text>(2E)-4-hydroxy-3-methylbut-2-enyl diphosphate + oxidized [flavodoxin] + H2O + 2 H(+) = 2-C-methyl-D-erythritol 2,4-cyclic diphosphate + reduced [flavodoxin]</text>
        <dbReference type="Rhea" id="RHEA:43604"/>
        <dbReference type="Rhea" id="RHEA-COMP:10622"/>
        <dbReference type="Rhea" id="RHEA-COMP:10623"/>
        <dbReference type="ChEBI" id="CHEBI:15377"/>
        <dbReference type="ChEBI" id="CHEBI:15378"/>
        <dbReference type="ChEBI" id="CHEBI:57618"/>
        <dbReference type="ChEBI" id="CHEBI:58210"/>
        <dbReference type="ChEBI" id="CHEBI:58483"/>
        <dbReference type="ChEBI" id="CHEBI:128753"/>
        <dbReference type="EC" id="1.17.7.3"/>
    </reaction>
</comment>
<evidence type="ECO:0000256" key="4">
    <source>
        <dbReference type="ARBA" id="ARBA00023004"/>
    </source>
</evidence>
<evidence type="ECO:0000256" key="3">
    <source>
        <dbReference type="ARBA" id="ARBA00023002"/>
    </source>
</evidence>
<keyword evidence="3 7" id="KW-0560">Oxidoreductase</keyword>
<dbReference type="GO" id="GO:0016114">
    <property type="term" value="P:terpenoid biosynthetic process"/>
    <property type="evidence" value="ECO:0007669"/>
    <property type="project" value="InterPro"/>
</dbReference>
<dbReference type="Pfam" id="PF26540">
    <property type="entry name" value="GcpE_C"/>
    <property type="match status" value="1"/>
</dbReference>
<dbReference type="SUPFAM" id="SSF51717">
    <property type="entry name" value="Dihydropteroate synthetase-like"/>
    <property type="match status" value="1"/>
</dbReference>
<dbReference type="PANTHER" id="PTHR30454">
    <property type="entry name" value="4-HYDROXY-3-METHYLBUT-2-EN-1-YL DIPHOSPHATE SYNTHASE"/>
    <property type="match status" value="1"/>
</dbReference>
<dbReference type="Gene3D" id="3.30.413.10">
    <property type="entry name" value="Sulfite Reductase Hemoprotein, domain 1"/>
    <property type="match status" value="1"/>
</dbReference>
<dbReference type="GO" id="GO:0005506">
    <property type="term" value="F:iron ion binding"/>
    <property type="evidence" value="ECO:0007669"/>
    <property type="project" value="InterPro"/>
</dbReference>
<comment type="caution">
    <text evidence="11">The sequence shown here is derived from an EMBL/GenBank/DDBJ whole genome shotgun (WGS) entry which is preliminary data.</text>
</comment>
<dbReference type="NCBIfam" id="TIGR00612">
    <property type="entry name" value="ispG_gcpE"/>
    <property type="match status" value="1"/>
</dbReference>
<dbReference type="GO" id="GO:0046429">
    <property type="term" value="F:4-hydroxy-3-methylbut-2-en-1-yl diphosphate synthase activity (ferredoxin)"/>
    <property type="evidence" value="ECO:0007669"/>
    <property type="project" value="UniProtKB-UniRule"/>
</dbReference>
<feature type="domain" description="IspG TIM-barrel" evidence="8">
    <location>
        <begin position="20"/>
        <end position="290"/>
    </location>
</feature>
<feature type="binding site" evidence="7">
    <location>
        <position position="525"/>
    </location>
    <ligand>
        <name>[4Fe-4S] cluster</name>
        <dbReference type="ChEBI" id="CHEBI:49883"/>
    </ligand>
</feature>
<keyword evidence="6 7" id="KW-0414">Isoprene biosynthesis</keyword>
<dbReference type="SUPFAM" id="SSF56014">
    <property type="entry name" value="Nitrite and sulphite reductase 4Fe-4S domain-like"/>
    <property type="match status" value="1"/>
</dbReference>
<dbReference type="GO" id="GO:0019288">
    <property type="term" value="P:isopentenyl diphosphate biosynthetic process, methylerythritol 4-phosphate pathway"/>
    <property type="evidence" value="ECO:0007669"/>
    <property type="project" value="UniProtKB-UniRule"/>
</dbReference>
<accession>A0A2P8CHM6</accession>
<keyword evidence="4 7" id="KW-0408">Iron</keyword>
<sequence length="621" mass="69989">MKDQNFNFVKSLFRYERQETATVQVGEVKVGGEFPIRLQSMTDTDTKDTEATVEQIIRIIKEGADYVRMAVQGLREAENLKNIRAELDKRGYAATPLVADIHFSPQAAETAIKYVKKVRINPGNFYDPRARFQKVEYTDDEYRDELASIEERFIPFLKACAERGTALRIGANHGSLSDRIMSRYGDTPAGIVESVMEFLRICKKVDFHNVVISIKASNTRLMVYTVRLMNYRMRLEGMNYPFHIGVTEAGEGEDGRIKSAVGSGALLADGIGDTIRVSLTEDPANEIGFARKLVDAFKGRENHAPISAPMISQTNPFEYERRSNRPVGDIGGKKSVVVIASLNNYTLEEVRSLNTGTEPDYYFDGKRIFNKAGRAFPILSLEDYLFNDMYTNQERFIRASKPEYDALKAENPEIVEKLKNERKAIIIMESDNLNSFAELRAFFMELDAHICKNPVILHRSYREDNYEDLLIKASTDLGGLLIDGYGDGILLSNQGTIGYNELKDLSFGLLQASRMRVTRTEFVSCPGCGRTLFELQGTLSEVKKHFRHLNHLKIGVMGCVVNGPGEMGDVDYGYVGSGPGHINLYKGQKLVKRHVPSEKAVDELKKLMMENGDWHEPTLSR</sequence>
<dbReference type="OrthoDB" id="9803214at2"/>
<proteinExistence type="inferred from homology"/>
<feature type="binding site" evidence="7">
    <location>
        <position position="559"/>
    </location>
    <ligand>
        <name>[4Fe-4S] cluster</name>
        <dbReference type="ChEBI" id="CHEBI:49883"/>
    </ligand>
</feature>
<dbReference type="EMBL" id="PYGC01000002">
    <property type="protein sequence ID" value="PSK84481.1"/>
    <property type="molecule type" value="Genomic_DNA"/>
</dbReference>
<dbReference type="Gene3D" id="3.20.20.20">
    <property type="entry name" value="Dihydropteroate synthase-like"/>
    <property type="match status" value="1"/>
</dbReference>
<keyword evidence="5 7" id="KW-0411">Iron-sulfur</keyword>
<comment type="function">
    <text evidence="7">Converts 2C-methyl-D-erythritol 2,4-cyclodiphosphate (ME-2,4cPP) into 1-hydroxy-2-methyl-2-(E)-butenyl 4-diphosphate.</text>
</comment>
<dbReference type="InterPro" id="IPR017178">
    <property type="entry name" value="IspG_atypical"/>
</dbReference>
<gene>
    <name evidence="7 10" type="primary">ispG</name>
    <name evidence="11" type="ORF">CLV93_102269</name>
    <name evidence="10" type="ORF">JCM18694_08980</name>
</gene>
<organism evidence="11 12">
    <name type="scientific">Prolixibacter denitrificans</name>
    <dbReference type="NCBI Taxonomy" id="1541063"/>
    <lineage>
        <taxon>Bacteria</taxon>
        <taxon>Pseudomonadati</taxon>
        <taxon>Bacteroidota</taxon>
        <taxon>Bacteroidia</taxon>
        <taxon>Marinilabiliales</taxon>
        <taxon>Prolixibacteraceae</taxon>
        <taxon>Prolixibacter</taxon>
    </lineage>
</organism>
<evidence type="ECO:0000313" key="11">
    <source>
        <dbReference type="EMBL" id="PSK84481.1"/>
    </source>
</evidence>
<dbReference type="GO" id="GO:0051539">
    <property type="term" value="F:4 iron, 4 sulfur cluster binding"/>
    <property type="evidence" value="ECO:0007669"/>
    <property type="project" value="UniProtKB-UniRule"/>
</dbReference>
<dbReference type="Pfam" id="PF04551">
    <property type="entry name" value="GcpE"/>
    <property type="match status" value="1"/>
</dbReference>
<evidence type="ECO:0000259" key="9">
    <source>
        <dbReference type="Pfam" id="PF26540"/>
    </source>
</evidence>
<reference evidence="10 13" key="2">
    <citation type="submission" date="2019-10" db="EMBL/GenBank/DDBJ databases">
        <title>Prolixibacter strains distinguished by the presence of nitrate reductase genes were adept at nitrate-dependent anaerobic corrosion of metallic iron and carbon steel.</title>
        <authorList>
            <person name="Iino T."/>
            <person name="Shono N."/>
            <person name="Ito K."/>
            <person name="Nakamura R."/>
            <person name="Sueoka K."/>
            <person name="Harayama S."/>
            <person name="Ohkuma M."/>
        </authorList>
    </citation>
    <scope>NUCLEOTIDE SEQUENCE [LARGE SCALE GENOMIC DNA]</scope>
    <source>
        <strain evidence="10 13">MIC1-1</strain>
    </source>
</reference>
<dbReference type="RefSeq" id="WP_106541076.1">
    <property type="nucleotide sequence ID" value="NZ_BLAU01000001.1"/>
</dbReference>
<reference evidence="11 12" key="1">
    <citation type="submission" date="2018-03" db="EMBL/GenBank/DDBJ databases">
        <title>Genomic Encyclopedia of Archaeal and Bacterial Type Strains, Phase II (KMG-II): from individual species to whole genera.</title>
        <authorList>
            <person name="Goeker M."/>
        </authorList>
    </citation>
    <scope>NUCLEOTIDE SEQUENCE [LARGE SCALE GENOMIC DNA]</scope>
    <source>
        <strain evidence="11 12">DSM 27267</strain>
    </source>
</reference>
<keyword evidence="1 7" id="KW-0004">4Fe-4S</keyword>
<evidence type="ECO:0000256" key="2">
    <source>
        <dbReference type="ARBA" id="ARBA00022723"/>
    </source>
</evidence>
<dbReference type="Proteomes" id="UP000396862">
    <property type="component" value="Unassembled WGS sequence"/>
</dbReference>
<feature type="binding site" evidence="7">
    <location>
        <position position="528"/>
    </location>
    <ligand>
        <name>[4Fe-4S] cluster</name>
        <dbReference type="ChEBI" id="CHEBI:49883"/>
    </ligand>
</feature>
<dbReference type="FunFam" id="3.20.20.20:FF:000005">
    <property type="entry name" value="4-hydroxy-3-methylbut-2-en-1-yl diphosphate synthase (flavodoxin)"/>
    <property type="match status" value="1"/>
</dbReference>
<evidence type="ECO:0000256" key="6">
    <source>
        <dbReference type="ARBA" id="ARBA00023229"/>
    </source>
</evidence>
<protein>
    <recommendedName>
        <fullName evidence="7">4-hydroxy-3-methylbut-2-en-1-yl diphosphate synthase (flavodoxin)</fullName>
        <ecNumber evidence="7">1.17.7.3</ecNumber>
    </recommendedName>
    <alternativeName>
        <fullName evidence="7">1-hydroxy-2-methyl-2-(E)-butenyl 4-diphosphate synthase</fullName>
    </alternativeName>
</protein>
<evidence type="ECO:0000313" key="13">
    <source>
        <dbReference type="Proteomes" id="UP000396862"/>
    </source>
</evidence>
<evidence type="ECO:0000256" key="1">
    <source>
        <dbReference type="ARBA" id="ARBA00022485"/>
    </source>
</evidence>
<keyword evidence="2 7" id="KW-0479">Metal-binding</keyword>
<feature type="domain" description="IspG C-terminal" evidence="9">
    <location>
        <begin position="521"/>
        <end position="608"/>
    </location>
</feature>
<dbReference type="HAMAP" id="MF_00159">
    <property type="entry name" value="IspG"/>
    <property type="match status" value="1"/>
</dbReference>